<keyword evidence="2" id="KW-1185">Reference proteome</keyword>
<dbReference type="Proteomes" id="UP001207468">
    <property type="component" value="Unassembled WGS sequence"/>
</dbReference>
<dbReference type="EMBL" id="JAGFNK010001202">
    <property type="protein sequence ID" value="KAI9433783.1"/>
    <property type="molecule type" value="Genomic_DNA"/>
</dbReference>
<proteinExistence type="predicted"/>
<gene>
    <name evidence="1" type="ORF">F5148DRAFT_1295353</name>
</gene>
<sequence>MNLVSNVIGTVKNWWWFIIKGLLFIIAGVAVLTRPLEGYVGLSVLFSLVILGVGLTQVFFALSNTKKLPGWGWTLTSGIIDLAIGFYLLTFPVITMATLPFIVGFWLMFRSFYLMGAAFDLNNLQIPGWGWLLTSGILLLLLSFFVLYYPGAGVAGIIAFSGTAFIVAGIASIDSFILEKYKEVFQQFSRDGIIDMDKRLKHPFGYQVHRLEEVVSKIKGVVPPNRQSVYYITFIQRGTGQKSIGLFNFPIARNTLFVVPQRVIHSTQYYSATCTGYVLNFNIDFFLNNAFPKKLIADKKVFRSSLRPYITVSSAERKKLDTIFEYLLSENAAALQGKNEMIAIKILELLILCDRFFTEGREIKEAANAWHPVIEKFNALIEENFAQKRTVAFYANALGVHQGHLNVIMKTHSGLTAKKAIDNRILLEAKYLLANTNNSIKEIADQLGFADANYFSSFFKNSTKQSPKQYREEVHTKAGRHQAT</sequence>
<comment type="caution">
    <text evidence="1">The sequence shown here is derived from an EMBL/GenBank/DDBJ whole genome shotgun (WGS) entry which is preliminary data.</text>
</comment>
<organism evidence="1 2">
    <name type="scientific">Russula earlei</name>
    <dbReference type="NCBI Taxonomy" id="71964"/>
    <lineage>
        <taxon>Eukaryota</taxon>
        <taxon>Fungi</taxon>
        <taxon>Dikarya</taxon>
        <taxon>Basidiomycota</taxon>
        <taxon>Agaricomycotina</taxon>
        <taxon>Agaricomycetes</taxon>
        <taxon>Russulales</taxon>
        <taxon>Russulaceae</taxon>
        <taxon>Russula</taxon>
    </lineage>
</organism>
<protein>
    <submittedName>
        <fullName evidence="1">Helix-turn-helix domain-containing protein</fullName>
    </submittedName>
</protein>
<evidence type="ECO:0000313" key="1">
    <source>
        <dbReference type="EMBL" id="KAI9433783.1"/>
    </source>
</evidence>
<accession>A0ACC0TSL1</accession>
<reference evidence="1" key="1">
    <citation type="submission" date="2021-03" db="EMBL/GenBank/DDBJ databases">
        <title>Evolutionary priming and transition to the ectomycorrhizal habit in an iconic lineage of mushroom-forming fungi: is preadaptation a requirement?</title>
        <authorList>
            <consortium name="DOE Joint Genome Institute"/>
            <person name="Looney B.P."/>
            <person name="Miyauchi S."/>
            <person name="Morin E."/>
            <person name="Drula E."/>
            <person name="Courty P.E."/>
            <person name="Chicoki N."/>
            <person name="Fauchery L."/>
            <person name="Kohler A."/>
            <person name="Kuo A."/>
            <person name="LaButti K."/>
            <person name="Pangilinan J."/>
            <person name="Lipzen A."/>
            <person name="Riley R."/>
            <person name="Andreopoulos W."/>
            <person name="He G."/>
            <person name="Johnson J."/>
            <person name="Barry K.W."/>
            <person name="Grigoriev I.V."/>
            <person name="Nagy L."/>
            <person name="Hibbett D."/>
            <person name="Henrissat B."/>
            <person name="Matheny P.B."/>
            <person name="Labbe J."/>
            <person name="Martin A.F."/>
        </authorList>
    </citation>
    <scope>NUCLEOTIDE SEQUENCE</scope>
    <source>
        <strain evidence="1">BPL698</strain>
    </source>
</reference>
<evidence type="ECO:0000313" key="2">
    <source>
        <dbReference type="Proteomes" id="UP001207468"/>
    </source>
</evidence>
<name>A0ACC0TSL1_9AGAM</name>